<protein>
    <recommendedName>
        <fullName evidence="3">UPAR/Ly6 domain-containing protein</fullName>
    </recommendedName>
</protein>
<accession>A0A3B3SFP9</accession>
<name>A0A3B3SFP9_9TELE</name>
<dbReference type="InterPro" id="IPR045860">
    <property type="entry name" value="Snake_toxin-like_sf"/>
</dbReference>
<keyword evidence="2" id="KW-1185">Reference proteome</keyword>
<organism evidence="1 2">
    <name type="scientific">Paramormyrops kingsleyae</name>
    <dbReference type="NCBI Taxonomy" id="1676925"/>
    <lineage>
        <taxon>Eukaryota</taxon>
        <taxon>Metazoa</taxon>
        <taxon>Chordata</taxon>
        <taxon>Craniata</taxon>
        <taxon>Vertebrata</taxon>
        <taxon>Euteleostomi</taxon>
        <taxon>Actinopterygii</taxon>
        <taxon>Neopterygii</taxon>
        <taxon>Teleostei</taxon>
        <taxon>Osteoglossocephala</taxon>
        <taxon>Osteoglossomorpha</taxon>
        <taxon>Osteoglossiformes</taxon>
        <taxon>Mormyridae</taxon>
        <taxon>Paramormyrops</taxon>
    </lineage>
</organism>
<reference evidence="1" key="2">
    <citation type="submission" date="2025-09" db="UniProtKB">
        <authorList>
            <consortium name="Ensembl"/>
        </authorList>
    </citation>
    <scope>IDENTIFICATION</scope>
</reference>
<evidence type="ECO:0000313" key="1">
    <source>
        <dbReference type="Ensembl" id="ENSPKIP00000029572.1"/>
    </source>
</evidence>
<dbReference type="Ensembl" id="ENSPKIT00000010369.1">
    <property type="protein sequence ID" value="ENSPKIP00000029572.1"/>
    <property type="gene ID" value="ENSPKIG00000010768.1"/>
</dbReference>
<reference evidence="1" key="1">
    <citation type="submission" date="2025-08" db="UniProtKB">
        <authorList>
            <consortium name="Ensembl"/>
        </authorList>
    </citation>
    <scope>IDENTIFICATION</scope>
</reference>
<sequence>MAGGGGWVAKHGHGESVGCGRLAWRHTGSCVKPIQALMQFIWINLTKRENYRGCVSENLCPVDEDTVQLSSLLGARVKCCHGELCNSARRTGQLRPPTLLALLASITLLRLIYSWWWCYTNIELT</sequence>
<evidence type="ECO:0000313" key="2">
    <source>
        <dbReference type="Proteomes" id="UP000261540"/>
    </source>
</evidence>
<proteinExistence type="predicted"/>
<dbReference type="Proteomes" id="UP000261540">
    <property type="component" value="Unplaced"/>
</dbReference>
<dbReference type="Gene3D" id="2.10.60.10">
    <property type="entry name" value="CD59"/>
    <property type="match status" value="1"/>
</dbReference>
<dbReference type="AlphaFoldDB" id="A0A3B3SFP9"/>
<dbReference type="SUPFAM" id="SSF57302">
    <property type="entry name" value="Snake toxin-like"/>
    <property type="match status" value="1"/>
</dbReference>
<evidence type="ECO:0008006" key="3">
    <source>
        <dbReference type="Google" id="ProtNLM"/>
    </source>
</evidence>